<dbReference type="Proteomes" id="UP000502345">
    <property type="component" value="Chromosome"/>
</dbReference>
<dbReference type="AlphaFoldDB" id="A0A6G9CP31"/>
<proteinExistence type="predicted"/>
<reference evidence="1 2" key="1">
    <citation type="submission" date="2020-03" db="EMBL/GenBank/DDBJ databases">
        <title>Screen low temperature-resistant strains for efficient degradation of petroleum hydrocarbons under the low temperature.</title>
        <authorList>
            <person name="Wang Y."/>
            <person name="Chen J."/>
        </authorList>
    </citation>
    <scope>NUCLEOTIDE SEQUENCE [LARGE SCALE GENOMIC DNA]</scope>
    <source>
        <strain evidence="1 2">KB1</strain>
    </source>
</reference>
<gene>
    <name evidence="1" type="ORF">G9444_1368</name>
</gene>
<dbReference type="EMBL" id="CP050124">
    <property type="protein sequence ID" value="QIP38612.1"/>
    <property type="molecule type" value="Genomic_DNA"/>
</dbReference>
<protein>
    <submittedName>
        <fullName evidence="1">DNA-binding protein</fullName>
    </submittedName>
</protein>
<accession>A0A6G9CP31</accession>
<dbReference type="GO" id="GO:0003677">
    <property type="term" value="F:DNA binding"/>
    <property type="evidence" value="ECO:0007669"/>
    <property type="project" value="UniProtKB-KW"/>
</dbReference>
<sequence>MEMPRVMTVSEVQKASRRGENWVRGAANTGALKALPRQTGQWFRFLEEDVIDWILRGSPEFPPHARKRR</sequence>
<evidence type="ECO:0000313" key="2">
    <source>
        <dbReference type="Proteomes" id="UP000502345"/>
    </source>
</evidence>
<organism evidence="1 2">
    <name type="scientific">Rhodococcus erythropolis</name>
    <name type="common">Arthrobacter picolinophilus</name>
    <dbReference type="NCBI Taxonomy" id="1833"/>
    <lineage>
        <taxon>Bacteria</taxon>
        <taxon>Bacillati</taxon>
        <taxon>Actinomycetota</taxon>
        <taxon>Actinomycetes</taxon>
        <taxon>Mycobacteriales</taxon>
        <taxon>Nocardiaceae</taxon>
        <taxon>Rhodococcus</taxon>
        <taxon>Rhodococcus erythropolis group</taxon>
    </lineage>
</organism>
<evidence type="ECO:0000313" key="1">
    <source>
        <dbReference type="EMBL" id="QIP38612.1"/>
    </source>
</evidence>
<dbReference type="RefSeq" id="WP_054826081.1">
    <property type="nucleotide sequence ID" value="NZ_CP050124.1"/>
</dbReference>
<keyword evidence="1" id="KW-0238">DNA-binding</keyword>
<name>A0A6G9CP31_RHOER</name>